<dbReference type="AlphaFoldDB" id="A0A3U0WRB9"/>
<dbReference type="Pfam" id="PF08937">
    <property type="entry name" value="ThsB_TIR"/>
    <property type="match status" value="1"/>
</dbReference>
<comment type="caution">
    <text evidence="2">The sequence shown here is derived from an EMBL/GenBank/DDBJ whole genome shotgun (WGS) entry which is preliminary data.</text>
</comment>
<name>A0A3U0WRB9_SALET</name>
<evidence type="ECO:0000259" key="1">
    <source>
        <dbReference type="Pfam" id="PF08937"/>
    </source>
</evidence>
<proteinExistence type="predicted"/>
<organism evidence="2 3">
    <name type="scientific">Salmonella enterica subsp. enterica serovar Wernigerode</name>
    <dbReference type="NCBI Taxonomy" id="2565187"/>
    <lineage>
        <taxon>Bacteria</taxon>
        <taxon>Pseudomonadati</taxon>
        <taxon>Pseudomonadota</taxon>
        <taxon>Gammaproteobacteria</taxon>
        <taxon>Enterobacterales</taxon>
        <taxon>Enterobacteriaceae</taxon>
        <taxon>Salmonella</taxon>
    </lineage>
</organism>
<accession>A0A3U0WRB9</accession>
<sequence length="134" mass="15386">MARNYNVFISHSWSHHDDLEALRNLINQRPYFHANYSEVSRDEPINSINASYIRTRLRERLQSADVIIALAGIYASHSQWMEWELDTALGLGKRIIGLVPRGNERVSAMVSSRASTIIRWNTESIITAIRTYAV</sequence>
<dbReference type="Proteomes" id="UP000297878">
    <property type="component" value="Unassembled WGS sequence"/>
</dbReference>
<dbReference type="Gene3D" id="3.40.50.9200">
    <property type="entry name" value="Hypothetical protein MTH538"/>
    <property type="match status" value="1"/>
</dbReference>
<feature type="domain" description="Thoeris protein ThsB TIR-like" evidence="1">
    <location>
        <begin position="8"/>
        <end position="104"/>
    </location>
</feature>
<dbReference type="InterPro" id="IPR015032">
    <property type="entry name" value="ThsB__TIR-like_domain"/>
</dbReference>
<evidence type="ECO:0000313" key="3">
    <source>
        <dbReference type="Proteomes" id="UP000297878"/>
    </source>
</evidence>
<protein>
    <submittedName>
        <fullName evidence="2">TIR domain-containing protein</fullName>
    </submittedName>
</protein>
<gene>
    <name evidence="2" type="ORF">C9F01_01415</name>
</gene>
<evidence type="ECO:0000313" key="2">
    <source>
        <dbReference type="EMBL" id="TGC38044.1"/>
    </source>
</evidence>
<dbReference type="InterPro" id="IPR036490">
    <property type="entry name" value="ThsB_TIR-like_sf"/>
</dbReference>
<dbReference type="RefSeq" id="WP_072103758.1">
    <property type="nucleotide sequence ID" value="NZ_PYJU01000009.1"/>
</dbReference>
<dbReference type="SUPFAM" id="SSF52206">
    <property type="entry name" value="Hypothetical protein MTH538"/>
    <property type="match status" value="1"/>
</dbReference>
<dbReference type="EMBL" id="PYJU01000009">
    <property type="protein sequence ID" value="TGC38044.1"/>
    <property type="molecule type" value="Genomic_DNA"/>
</dbReference>
<reference evidence="2 3" key="1">
    <citation type="submission" date="2018-03" db="EMBL/GenBank/DDBJ databases">
        <title>Non-Typhoidal Salmonella genome sequencing and assembly.</title>
        <authorList>
            <person name="Matchawe C."/>
        </authorList>
    </citation>
    <scope>NUCLEOTIDE SEQUENCE [LARGE SCALE GENOMIC DNA]</scope>
    <source>
        <strain evidence="2 3">100ev</strain>
    </source>
</reference>